<proteinExistence type="inferred from homology"/>
<protein>
    <recommendedName>
        <fullName evidence="9">Receptor expression-enhancing protein</fullName>
    </recommendedName>
</protein>
<evidence type="ECO:0000256" key="7">
    <source>
        <dbReference type="SAM" id="Phobius"/>
    </source>
</evidence>
<keyword evidence="3 7" id="KW-0812">Transmembrane</keyword>
<dbReference type="GeneID" id="20079930"/>
<gene>
    <name evidence="8" type="ORF">H310_02880</name>
</gene>
<feature type="transmembrane region" description="Helical" evidence="7">
    <location>
        <begin position="41"/>
        <end position="72"/>
    </location>
</feature>
<evidence type="ECO:0000256" key="1">
    <source>
        <dbReference type="ARBA" id="ARBA00004141"/>
    </source>
</evidence>
<dbReference type="EMBL" id="KI913955">
    <property type="protein sequence ID" value="ETW06699.1"/>
    <property type="molecule type" value="Genomic_DNA"/>
</dbReference>
<accession>A0A024UK66</accession>
<organism evidence="8">
    <name type="scientific">Aphanomyces invadans</name>
    <dbReference type="NCBI Taxonomy" id="157072"/>
    <lineage>
        <taxon>Eukaryota</taxon>
        <taxon>Sar</taxon>
        <taxon>Stramenopiles</taxon>
        <taxon>Oomycota</taxon>
        <taxon>Saprolegniomycetes</taxon>
        <taxon>Saprolegniales</taxon>
        <taxon>Verrucalvaceae</taxon>
        <taxon>Aphanomyces</taxon>
    </lineage>
</organism>
<comment type="subcellular location">
    <subcellularLocation>
        <location evidence="1 6">Membrane</location>
        <topology evidence="1 6">Multi-pass membrane protein</topology>
    </subcellularLocation>
</comment>
<evidence type="ECO:0008006" key="9">
    <source>
        <dbReference type="Google" id="ProtNLM"/>
    </source>
</evidence>
<dbReference type="RefSeq" id="XP_008864774.1">
    <property type="nucleotide sequence ID" value="XM_008866552.1"/>
</dbReference>
<comment type="similarity">
    <text evidence="2 6">Belongs to the DP1 family.</text>
</comment>
<reference evidence="8" key="1">
    <citation type="submission" date="2013-12" db="EMBL/GenBank/DDBJ databases">
        <title>The Genome Sequence of Aphanomyces invadans NJM9701.</title>
        <authorList>
            <consortium name="The Broad Institute Genomics Platform"/>
            <person name="Russ C."/>
            <person name="Tyler B."/>
            <person name="van West P."/>
            <person name="Dieguez-Uribeondo J."/>
            <person name="Young S.K."/>
            <person name="Zeng Q."/>
            <person name="Gargeya S."/>
            <person name="Fitzgerald M."/>
            <person name="Abouelleil A."/>
            <person name="Alvarado L."/>
            <person name="Chapman S.B."/>
            <person name="Gainer-Dewar J."/>
            <person name="Goldberg J."/>
            <person name="Griggs A."/>
            <person name="Gujja S."/>
            <person name="Hansen M."/>
            <person name="Howarth C."/>
            <person name="Imamovic A."/>
            <person name="Ireland A."/>
            <person name="Larimer J."/>
            <person name="McCowan C."/>
            <person name="Murphy C."/>
            <person name="Pearson M."/>
            <person name="Poon T.W."/>
            <person name="Priest M."/>
            <person name="Roberts A."/>
            <person name="Saif S."/>
            <person name="Shea T."/>
            <person name="Sykes S."/>
            <person name="Wortman J."/>
            <person name="Nusbaum C."/>
            <person name="Birren B."/>
        </authorList>
    </citation>
    <scope>NUCLEOTIDE SEQUENCE [LARGE SCALE GENOMIC DNA]</scope>
    <source>
        <strain evidence="8">NJM9701</strain>
    </source>
</reference>
<dbReference type="OrthoDB" id="10009287at2759"/>
<dbReference type="Pfam" id="PF03134">
    <property type="entry name" value="TB2_DP1_HVA22"/>
    <property type="match status" value="1"/>
</dbReference>
<dbReference type="PANTHER" id="PTHR12300:SF161">
    <property type="entry name" value="RECEPTOR EXPRESSION-ENHANCING PROTEIN"/>
    <property type="match status" value="1"/>
</dbReference>
<keyword evidence="5 7" id="KW-0472">Membrane</keyword>
<dbReference type="AlphaFoldDB" id="A0A024UK66"/>
<evidence type="ECO:0000256" key="3">
    <source>
        <dbReference type="ARBA" id="ARBA00022692"/>
    </source>
</evidence>
<dbReference type="STRING" id="157072.A0A024UK66"/>
<dbReference type="PANTHER" id="PTHR12300">
    <property type="entry name" value="HVA22-LIKE PROTEINS"/>
    <property type="match status" value="1"/>
</dbReference>
<feature type="transmembrane region" description="Helical" evidence="7">
    <location>
        <begin position="118"/>
        <end position="136"/>
    </location>
</feature>
<evidence type="ECO:0000256" key="4">
    <source>
        <dbReference type="ARBA" id="ARBA00022989"/>
    </source>
</evidence>
<evidence type="ECO:0000256" key="6">
    <source>
        <dbReference type="RuleBase" id="RU362006"/>
    </source>
</evidence>
<evidence type="ECO:0000256" key="5">
    <source>
        <dbReference type="ARBA" id="ARBA00023136"/>
    </source>
</evidence>
<dbReference type="VEuPathDB" id="FungiDB:H310_02880"/>
<keyword evidence="4 7" id="KW-1133">Transmembrane helix</keyword>
<dbReference type="InterPro" id="IPR004345">
    <property type="entry name" value="TB2_DP1_HVA22"/>
</dbReference>
<name>A0A024UK66_9STRA</name>
<evidence type="ECO:0000256" key="2">
    <source>
        <dbReference type="ARBA" id="ARBA00008573"/>
    </source>
</evidence>
<evidence type="ECO:0000313" key="8">
    <source>
        <dbReference type="EMBL" id="ETW06699.1"/>
    </source>
</evidence>
<sequence>MSARPPTKIVEETHARLRAELDRLNIPLLDMLEEKTGVDKIVLVVLVIVLWSMVIVGGVGAGVVCTTVSFAYPGYASFRVLQKPAVVRPGEVRLWLMFWIVFACFKFAEVFADKALASWVPYYHILKLCAILALIVPSTKRATSFYTHFLVPFVKPNETDVDKLLRETQLEMDRVAANVYNSDIFHGVVNLFKAKTA</sequence>
<dbReference type="GO" id="GO:0016020">
    <property type="term" value="C:membrane"/>
    <property type="evidence" value="ECO:0007669"/>
    <property type="project" value="UniProtKB-SubCell"/>
</dbReference>
<dbReference type="eggNOG" id="KOG1725">
    <property type="taxonomic scope" value="Eukaryota"/>
</dbReference>